<comment type="caution">
    <text evidence="8">The sequence shown here is derived from an EMBL/GenBank/DDBJ whole genome shotgun (WGS) entry which is preliminary data.</text>
</comment>
<dbReference type="RefSeq" id="WP_229694283.1">
    <property type="nucleotide sequence ID" value="NZ_BMNC01000028.1"/>
</dbReference>
<evidence type="ECO:0000256" key="4">
    <source>
        <dbReference type="ARBA" id="ARBA00023125"/>
    </source>
</evidence>
<feature type="region of interest" description="Disordered" evidence="7">
    <location>
        <begin position="50"/>
        <end position="69"/>
    </location>
</feature>
<evidence type="ECO:0000256" key="5">
    <source>
        <dbReference type="ARBA" id="ARBA00023172"/>
    </source>
</evidence>
<keyword evidence="6" id="KW-0814">Transposable element</keyword>
<dbReference type="EMBL" id="BMNC01000028">
    <property type="protein sequence ID" value="GGN28652.1"/>
    <property type="molecule type" value="Genomic_DNA"/>
</dbReference>
<evidence type="ECO:0000256" key="1">
    <source>
        <dbReference type="ARBA" id="ARBA00002190"/>
    </source>
</evidence>
<comment type="similarity">
    <text evidence="2 6">Belongs to the transposase mutator family.</text>
</comment>
<evidence type="ECO:0000313" key="9">
    <source>
        <dbReference type="Proteomes" id="UP000597656"/>
    </source>
</evidence>
<accession>A0ABQ2IVB2</accession>
<dbReference type="InterPro" id="IPR001207">
    <property type="entry name" value="Transposase_mutator"/>
</dbReference>
<keyword evidence="5 6" id="KW-0233">DNA recombination</keyword>
<evidence type="ECO:0000256" key="3">
    <source>
        <dbReference type="ARBA" id="ARBA00022578"/>
    </source>
</evidence>
<reference evidence="9" key="1">
    <citation type="journal article" date="2019" name="Int. J. Syst. Evol. Microbiol.">
        <title>The Global Catalogue of Microorganisms (GCM) 10K type strain sequencing project: providing services to taxonomists for standard genome sequencing and annotation.</title>
        <authorList>
            <consortium name="The Broad Institute Genomics Platform"/>
            <consortium name="The Broad Institute Genome Sequencing Center for Infectious Disease"/>
            <person name="Wu L."/>
            <person name="Ma J."/>
        </authorList>
    </citation>
    <scope>NUCLEOTIDE SEQUENCE [LARGE SCALE GENOMIC DNA]</scope>
    <source>
        <strain evidence="9">CGMCC 4.7319</strain>
    </source>
</reference>
<sequence length="162" mass="17488">MVSCAENTGTRILLVGLNGQLVARLVSSAGAIGPQLTELALVGEMTNHLGYDRHNPSGRGTGNSRDGPQSKTVLAVVDLVEIDLPREQDASVELEVLAKRQNRLVGVDEILIPSAVRGLTTDEIFARITEAEVSFQAISTITDNVIESVVERQNWSGPRCRR</sequence>
<evidence type="ECO:0000256" key="7">
    <source>
        <dbReference type="SAM" id="MobiDB-lite"/>
    </source>
</evidence>
<dbReference type="Pfam" id="PF00872">
    <property type="entry name" value="Transposase_mut"/>
    <property type="match status" value="1"/>
</dbReference>
<proteinExistence type="inferred from homology"/>
<evidence type="ECO:0000256" key="6">
    <source>
        <dbReference type="RuleBase" id="RU365089"/>
    </source>
</evidence>
<evidence type="ECO:0000313" key="8">
    <source>
        <dbReference type="EMBL" id="GGN28652.1"/>
    </source>
</evidence>
<evidence type="ECO:0000256" key="2">
    <source>
        <dbReference type="ARBA" id="ARBA00010961"/>
    </source>
</evidence>
<dbReference type="Proteomes" id="UP000597656">
    <property type="component" value="Unassembled WGS sequence"/>
</dbReference>
<name>A0ABQ2IVB2_9PSEU</name>
<gene>
    <name evidence="8" type="ORF">GCM10011609_84960</name>
</gene>
<dbReference type="PANTHER" id="PTHR33217">
    <property type="entry name" value="TRANSPOSASE FOR INSERTION SEQUENCE ELEMENT IS1081"/>
    <property type="match status" value="1"/>
</dbReference>
<organism evidence="8 9">
    <name type="scientific">Lentzea pudingi</name>
    <dbReference type="NCBI Taxonomy" id="1789439"/>
    <lineage>
        <taxon>Bacteria</taxon>
        <taxon>Bacillati</taxon>
        <taxon>Actinomycetota</taxon>
        <taxon>Actinomycetes</taxon>
        <taxon>Pseudonocardiales</taxon>
        <taxon>Pseudonocardiaceae</taxon>
        <taxon>Lentzea</taxon>
    </lineage>
</organism>
<keyword evidence="3 6" id="KW-0815">Transposition</keyword>
<dbReference type="PANTHER" id="PTHR33217:SF8">
    <property type="entry name" value="MUTATOR FAMILY TRANSPOSASE"/>
    <property type="match status" value="1"/>
</dbReference>
<keyword evidence="9" id="KW-1185">Reference proteome</keyword>
<keyword evidence="4 6" id="KW-0238">DNA-binding</keyword>
<protein>
    <recommendedName>
        <fullName evidence="6">Mutator family transposase</fullName>
    </recommendedName>
</protein>
<comment type="function">
    <text evidence="1 6">Required for the transposition of the insertion element.</text>
</comment>